<evidence type="ECO:0000313" key="4">
    <source>
        <dbReference type="Proteomes" id="UP000198749"/>
    </source>
</evidence>
<dbReference type="Proteomes" id="UP000198749">
    <property type="component" value="Unassembled WGS sequence"/>
</dbReference>
<keyword evidence="4" id="KW-1185">Reference proteome</keyword>
<dbReference type="Gene3D" id="3.50.50.60">
    <property type="entry name" value="FAD/NAD(P)-binding domain"/>
    <property type="match status" value="1"/>
</dbReference>
<protein>
    <submittedName>
        <fullName evidence="3">Glycerol-3-phosphate dehydrogenase</fullName>
    </submittedName>
</protein>
<dbReference type="STRING" id="355243.SAMN03080615_03241"/>
<dbReference type="Pfam" id="PF01266">
    <property type="entry name" value="DAO"/>
    <property type="match status" value="1"/>
</dbReference>
<dbReference type="RefSeq" id="WP_091360331.1">
    <property type="nucleotide sequence ID" value="NZ_AP025284.1"/>
</dbReference>
<dbReference type="SUPFAM" id="SSF51905">
    <property type="entry name" value="FAD/NAD(P)-binding domain"/>
    <property type="match status" value="1"/>
</dbReference>
<evidence type="ECO:0000256" key="1">
    <source>
        <dbReference type="ARBA" id="ARBA00023002"/>
    </source>
</evidence>
<evidence type="ECO:0000313" key="3">
    <source>
        <dbReference type="EMBL" id="SEQ92109.1"/>
    </source>
</evidence>
<dbReference type="InterPro" id="IPR036188">
    <property type="entry name" value="FAD/NAD-bd_sf"/>
</dbReference>
<gene>
    <name evidence="3" type="ORF">SAMN03080615_03241</name>
</gene>
<sequence length="394" mass="43231">MQTIKTDLVILGGGIAGLWLLNRVLQQGYDALLLETADLGGAQSVRSQGIIHGGTKYALNGVLTQASSSIADMPSRWRACIEGCGELDLSSAKILSEAHYMWSKASLGAKMTSFFASKALKGRVDAVSPDQRPEAFSHPDFRGNLYRLNEIVLDVPTVIDALARPHTQRILKINANDIQFELADSGVTALQLPQLRIEAQRYITTAGEGTEALLQHLNIQQPQMQRRPLHMVMVRHQSDLPTFAHCISGGSKPVVTITTHPASHGEYVWYLGGDLAESGIKLSSEQQCQKAEKLIRELLPWVELKNPRWASFHINRAEPKQSSLTRPDSAFAQTAGNCIISWPTKLALAPDLSDQILTLLDEQHIAPASKADTLVTGQLPHPDIAQPVWETMFC</sequence>
<dbReference type="InterPro" id="IPR006076">
    <property type="entry name" value="FAD-dep_OxRdtase"/>
</dbReference>
<dbReference type="Gene3D" id="3.30.9.10">
    <property type="entry name" value="D-Amino Acid Oxidase, subunit A, domain 2"/>
    <property type="match status" value="1"/>
</dbReference>
<organism evidence="3 4">
    <name type="scientific">Amphritea atlantica</name>
    <dbReference type="NCBI Taxonomy" id="355243"/>
    <lineage>
        <taxon>Bacteria</taxon>
        <taxon>Pseudomonadati</taxon>
        <taxon>Pseudomonadota</taxon>
        <taxon>Gammaproteobacteria</taxon>
        <taxon>Oceanospirillales</taxon>
        <taxon>Oceanospirillaceae</taxon>
        <taxon>Amphritea</taxon>
    </lineage>
</organism>
<name>A0A1H9JZ45_9GAMM</name>
<accession>A0A1H9JZ45</accession>
<feature type="domain" description="FAD dependent oxidoreductase" evidence="2">
    <location>
        <begin position="7"/>
        <end position="258"/>
    </location>
</feature>
<keyword evidence="1" id="KW-0560">Oxidoreductase</keyword>
<dbReference type="OrthoDB" id="211690at2"/>
<dbReference type="AlphaFoldDB" id="A0A1H9JZ45"/>
<dbReference type="EMBL" id="FOGB01000011">
    <property type="protein sequence ID" value="SEQ92109.1"/>
    <property type="molecule type" value="Genomic_DNA"/>
</dbReference>
<reference evidence="4" key="1">
    <citation type="submission" date="2016-10" db="EMBL/GenBank/DDBJ databases">
        <authorList>
            <person name="Varghese N."/>
            <person name="Submissions S."/>
        </authorList>
    </citation>
    <scope>NUCLEOTIDE SEQUENCE [LARGE SCALE GENOMIC DNA]</scope>
    <source>
        <strain evidence="4">DSM 18887</strain>
    </source>
</reference>
<evidence type="ECO:0000259" key="2">
    <source>
        <dbReference type="Pfam" id="PF01266"/>
    </source>
</evidence>
<proteinExistence type="predicted"/>
<dbReference type="GO" id="GO:0016491">
    <property type="term" value="F:oxidoreductase activity"/>
    <property type="evidence" value="ECO:0007669"/>
    <property type="project" value="UniProtKB-KW"/>
</dbReference>